<keyword evidence="4" id="KW-1185">Reference proteome</keyword>
<protein>
    <recommendedName>
        <fullName evidence="5">FlgN protein</fullName>
    </recommendedName>
</protein>
<dbReference type="Proteomes" id="UP000693972">
    <property type="component" value="Unassembled WGS sequence"/>
</dbReference>
<evidence type="ECO:0008006" key="5">
    <source>
        <dbReference type="Google" id="ProtNLM"/>
    </source>
</evidence>
<name>A0A975TT96_9RHOB</name>
<dbReference type="RefSeq" id="WP_257893694.1">
    <property type="nucleotide sequence ID" value="NZ_JAIMBW010000001.1"/>
</dbReference>
<accession>A0A975TT96</accession>
<dbReference type="EMBL" id="CP078073">
    <property type="protein sequence ID" value="QXL86762.1"/>
    <property type="molecule type" value="Genomic_DNA"/>
</dbReference>
<reference evidence="3 4" key="1">
    <citation type="submission" date="2021-07" db="EMBL/GenBank/DDBJ databases">
        <title>Karlodiniumbacter phycospheric gen. nov., sp. nov., a phycosphere bacterium isolated from karlodinium veneficum.</title>
        <authorList>
            <person name="Peng Y."/>
            <person name="Jiang L."/>
            <person name="Lee J."/>
        </authorList>
    </citation>
    <scope>NUCLEOTIDE SEQUENCE</scope>
    <source>
        <strain evidence="3 4">N5</strain>
    </source>
</reference>
<feature type="compositionally biased region" description="Low complexity" evidence="1">
    <location>
        <begin position="78"/>
        <end position="88"/>
    </location>
</feature>
<evidence type="ECO:0000313" key="4">
    <source>
        <dbReference type="Proteomes" id="UP000693972"/>
    </source>
</evidence>
<gene>
    <name evidence="2" type="ORF">KUL25_15060</name>
    <name evidence="3" type="ORF">KUL25_15065</name>
</gene>
<evidence type="ECO:0000256" key="1">
    <source>
        <dbReference type="SAM" id="MobiDB-lite"/>
    </source>
</evidence>
<dbReference type="EMBL" id="JAIMBW010000001">
    <property type="protein sequence ID" value="MBY4894077.1"/>
    <property type="molecule type" value="Genomic_DNA"/>
</dbReference>
<sequence length="114" mass="12368">MMGLRKPASKYVTELLEAQHNALLRGDLDVLGRMAPELERAFTRLGQERGARDTMEQIKRAAARNARLLKAAQAGVSSARARLTASRSPELTTYGADGQSKTGAPATGRTFARR</sequence>
<organism evidence="3">
    <name type="scientific">Gymnodinialimonas phycosphaerae</name>
    <dbReference type="NCBI Taxonomy" id="2841589"/>
    <lineage>
        <taxon>Bacteria</taxon>
        <taxon>Pseudomonadati</taxon>
        <taxon>Pseudomonadota</taxon>
        <taxon>Alphaproteobacteria</taxon>
        <taxon>Rhodobacterales</taxon>
        <taxon>Paracoccaceae</taxon>
        <taxon>Gymnodinialimonas</taxon>
    </lineage>
</organism>
<proteinExistence type="predicted"/>
<feature type="region of interest" description="Disordered" evidence="1">
    <location>
        <begin position="78"/>
        <end position="114"/>
    </location>
</feature>
<evidence type="ECO:0000313" key="3">
    <source>
        <dbReference type="EMBL" id="QXL86762.1"/>
    </source>
</evidence>
<evidence type="ECO:0000313" key="2">
    <source>
        <dbReference type="EMBL" id="MBY4894077.1"/>
    </source>
</evidence>
<dbReference type="AlphaFoldDB" id="A0A975TT96"/>